<dbReference type="Pfam" id="PF13365">
    <property type="entry name" value="Trypsin_2"/>
    <property type="match status" value="1"/>
</dbReference>
<evidence type="ECO:0000313" key="2">
    <source>
        <dbReference type="EMBL" id="NIA69960.1"/>
    </source>
</evidence>
<sequence>MTARHVVADEKEATLFLADGTPLTAQVVPSAYPADLVFLEVNGLPAGPSLTAAEATPGSGLFTVGADVGRQQIRAYDPGRTVALPAPDHPLARLHHTAYSQPGNSGGALVDAEGGLVGIVASGGEGRFEAIPAAALTALAAQSGTDFAEASAEIGAAVRICTTLVEDHQARPGRLDDQQAKAIATACGRSGNRQLFDLAGQTLGRGGAGEAAVALFERGLAEDPNAINTRLGLVITHHLLRDYEAELPHLHWLMDRAGDDLQVLRFAIQAGTWGGDTALARRAFEHLKQVNPQTAPAAERFLNQPPPRPPKLAN</sequence>
<dbReference type="SUPFAM" id="SSF50494">
    <property type="entry name" value="Trypsin-like serine proteases"/>
    <property type="match status" value="1"/>
</dbReference>
<dbReference type="Gene3D" id="1.25.40.10">
    <property type="entry name" value="Tetratricopeptide repeat domain"/>
    <property type="match status" value="1"/>
</dbReference>
<reference evidence="2" key="1">
    <citation type="submission" date="2020-03" db="EMBL/GenBank/DDBJ databases">
        <title>Genome of Pelagibius litoralis DSM 21314T.</title>
        <authorList>
            <person name="Wang G."/>
        </authorList>
    </citation>
    <scope>NUCLEOTIDE SEQUENCE</scope>
    <source>
        <strain evidence="2">DSM 21314</strain>
    </source>
</reference>
<evidence type="ECO:0000256" key="1">
    <source>
        <dbReference type="SAM" id="MobiDB-lite"/>
    </source>
</evidence>
<dbReference type="Proteomes" id="UP000761264">
    <property type="component" value="Unassembled WGS sequence"/>
</dbReference>
<dbReference type="Gene3D" id="2.40.10.120">
    <property type="match status" value="1"/>
</dbReference>
<name>A0A967KD04_9PROT</name>
<feature type="compositionally biased region" description="Pro residues" evidence="1">
    <location>
        <begin position="304"/>
        <end position="314"/>
    </location>
</feature>
<dbReference type="InterPro" id="IPR009003">
    <property type="entry name" value="Peptidase_S1_PA"/>
</dbReference>
<gene>
    <name evidence="2" type="ORF">HBA54_15255</name>
</gene>
<dbReference type="SUPFAM" id="SSF48452">
    <property type="entry name" value="TPR-like"/>
    <property type="match status" value="1"/>
</dbReference>
<comment type="caution">
    <text evidence="2">The sequence shown here is derived from an EMBL/GenBank/DDBJ whole genome shotgun (WGS) entry which is preliminary data.</text>
</comment>
<dbReference type="AlphaFoldDB" id="A0A967KD04"/>
<accession>A0A967KD04</accession>
<proteinExistence type="predicted"/>
<organism evidence="2 3">
    <name type="scientific">Pelagibius litoralis</name>
    <dbReference type="NCBI Taxonomy" id="374515"/>
    <lineage>
        <taxon>Bacteria</taxon>
        <taxon>Pseudomonadati</taxon>
        <taxon>Pseudomonadota</taxon>
        <taxon>Alphaproteobacteria</taxon>
        <taxon>Rhodospirillales</taxon>
        <taxon>Rhodovibrionaceae</taxon>
        <taxon>Pelagibius</taxon>
    </lineage>
</organism>
<dbReference type="InterPro" id="IPR011990">
    <property type="entry name" value="TPR-like_helical_dom_sf"/>
</dbReference>
<keyword evidence="3" id="KW-1185">Reference proteome</keyword>
<protein>
    <submittedName>
        <fullName evidence="2">Trypsin-like peptidase domain-containing protein</fullName>
    </submittedName>
</protein>
<evidence type="ECO:0000313" key="3">
    <source>
        <dbReference type="Proteomes" id="UP000761264"/>
    </source>
</evidence>
<feature type="region of interest" description="Disordered" evidence="1">
    <location>
        <begin position="294"/>
        <end position="314"/>
    </location>
</feature>
<dbReference type="EMBL" id="JAAQPH010000011">
    <property type="protein sequence ID" value="NIA69960.1"/>
    <property type="molecule type" value="Genomic_DNA"/>
</dbReference>